<evidence type="ECO:0000313" key="5">
    <source>
        <dbReference type="EMBL" id="KAK7107061.1"/>
    </source>
</evidence>
<dbReference type="Proteomes" id="UP001374579">
    <property type="component" value="Unassembled WGS sequence"/>
</dbReference>
<gene>
    <name evidence="5" type="ORF">V1264_015041</name>
</gene>
<dbReference type="InterPro" id="IPR001496">
    <property type="entry name" value="SOCS_box"/>
</dbReference>
<protein>
    <recommendedName>
        <fullName evidence="4">SOCS box domain-containing protein</fullName>
    </recommendedName>
</protein>
<dbReference type="Gene3D" id="1.25.40.20">
    <property type="entry name" value="Ankyrin repeat-containing domain"/>
    <property type="match status" value="1"/>
</dbReference>
<name>A0AAN9BL02_9CAEN</name>
<dbReference type="EMBL" id="JBAMIC010000004">
    <property type="protein sequence ID" value="KAK7107061.1"/>
    <property type="molecule type" value="Genomic_DNA"/>
</dbReference>
<dbReference type="SMART" id="SM00248">
    <property type="entry name" value="ANK"/>
    <property type="match status" value="8"/>
</dbReference>
<keyword evidence="2 3" id="KW-0040">ANK repeat</keyword>
<evidence type="ECO:0000259" key="4">
    <source>
        <dbReference type="PROSITE" id="PS50225"/>
    </source>
</evidence>
<dbReference type="PANTHER" id="PTHR24123">
    <property type="entry name" value="ANKYRIN REPEAT-CONTAINING"/>
    <property type="match status" value="1"/>
</dbReference>
<comment type="caution">
    <text evidence="5">The sequence shown here is derived from an EMBL/GenBank/DDBJ whole genome shotgun (WGS) entry which is preliminary data.</text>
</comment>
<dbReference type="PROSITE" id="PS50088">
    <property type="entry name" value="ANK_REPEAT"/>
    <property type="match status" value="1"/>
</dbReference>
<sequence length="595" mass="66976">MDQQLQSNRHKQVVNAARERIAFFKAAWGSRRREKNKTDVSKLFTCSGEHVLCNPIEPVLCKCERRPDVQPETVDLYSYPTSLDLVIHPSLDRNQLYLDLLHHSPFHRTITETSVPLTVTFADVAASAGNLDFLRHLFTSSDECVRQFYSEYYSYRDSAVLLKLFVHALNGGSTEVVVFLVETFLEELTSDVKVVILELCLWLATTEKSLVACFQLLALKFGVNIANNNESFCPLRLTCMYDNGDAAGFLIDHGADMYAENAHGTTIAYHAYKYGRYLFGLHRVLRTMLDKGFHVEATMVQGSHFRYPLMYTFLNHSEVDLVQYLVSCGHGVNMPIRIRVDDQERCITPLMHALVCKCFHGTRWLIHQGADVNQRSFLSQRLEDESWTPLHIAVTLGNLSIVRLLVKHGAQPGSVTATGETVMSLALEKAGTLPESLNIASYLIQINTPVRSIPGLSFLVKPKLEEAVRNSWTMLDLAVYNADVLGMNMLLKGGYYAGQAPKVSQFLAGVLRPISNPQRRVMKVVEDFAAQRGVPLLQGFCRECLRRACGLRLVEYVNTTVMPARLRSYLLMEDLFGPLDRQVDREEDGDGAVVS</sequence>
<accession>A0AAN9BL02</accession>
<evidence type="ECO:0000256" key="3">
    <source>
        <dbReference type="PROSITE-ProRule" id="PRU00023"/>
    </source>
</evidence>
<feature type="repeat" description="ANK" evidence="3">
    <location>
        <begin position="385"/>
        <end position="417"/>
    </location>
</feature>
<dbReference type="PROSITE" id="PS50225">
    <property type="entry name" value="SOCS"/>
    <property type="match status" value="1"/>
</dbReference>
<keyword evidence="1" id="KW-0677">Repeat</keyword>
<keyword evidence="6" id="KW-1185">Reference proteome</keyword>
<dbReference type="InterPro" id="IPR002110">
    <property type="entry name" value="Ankyrin_rpt"/>
</dbReference>
<dbReference type="InterPro" id="IPR051165">
    <property type="entry name" value="Multifunctional_ANK_Repeat"/>
</dbReference>
<proteinExistence type="predicted"/>
<evidence type="ECO:0000313" key="6">
    <source>
        <dbReference type="Proteomes" id="UP001374579"/>
    </source>
</evidence>
<dbReference type="PANTHER" id="PTHR24123:SF141">
    <property type="entry name" value="ANKYRIN 2, ISOFORM U"/>
    <property type="match status" value="1"/>
</dbReference>
<feature type="domain" description="SOCS box" evidence="4">
    <location>
        <begin position="537"/>
        <end position="570"/>
    </location>
</feature>
<dbReference type="InterPro" id="IPR036770">
    <property type="entry name" value="Ankyrin_rpt-contain_sf"/>
</dbReference>
<dbReference type="PROSITE" id="PS50297">
    <property type="entry name" value="ANK_REP_REGION"/>
    <property type="match status" value="1"/>
</dbReference>
<dbReference type="SUPFAM" id="SSF48403">
    <property type="entry name" value="Ankyrin repeat"/>
    <property type="match status" value="1"/>
</dbReference>
<reference evidence="5 6" key="1">
    <citation type="submission" date="2024-02" db="EMBL/GenBank/DDBJ databases">
        <title>Chromosome-scale genome assembly of the rough periwinkle Littorina saxatilis.</title>
        <authorList>
            <person name="De Jode A."/>
            <person name="Faria R."/>
            <person name="Formenti G."/>
            <person name="Sims Y."/>
            <person name="Smith T.P."/>
            <person name="Tracey A."/>
            <person name="Wood J.M.D."/>
            <person name="Zagrodzka Z.B."/>
            <person name="Johannesson K."/>
            <person name="Butlin R.K."/>
            <person name="Leder E.H."/>
        </authorList>
    </citation>
    <scope>NUCLEOTIDE SEQUENCE [LARGE SCALE GENOMIC DNA]</scope>
    <source>
        <strain evidence="5">Snail1</strain>
        <tissue evidence="5">Muscle</tissue>
    </source>
</reference>
<dbReference type="Pfam" id="PF12796">
    <property type="entry name" value="Ank_2"/>
    <property type="match status" value="1"/>
</dbReference>
<dbReference type="AlphaFoldDB" id="A0AAN9BL02"/>
<organism evidence="5 6">
    <name type="scientific">Littorina saxatilis</name>
    <dbReference type="NCBI Taxonomy" id="31220"/>
    <lineage>
        <taxon>Eukaryota</taxon>
        <taxon>Metazoa</taxon>
        <taxon>Spiralia</taxon>
        <taxon>Lophotrochozoa</taxon>
        <taxon>Mollusca</taxon>
        <taxon>Gastropoda</taxon>
        <taxon>Caenogastropoda</taxon>
        <taxon>Littorinimorpha</taxon>
        <taxon>Littorinoidea</taxon>
        <taxon>Littorinidae</taxon>
        <taxon>Littorina</taxon>
    </lineage>
</organism>
<evidence type="ECO:0000256" key="2">
    <source>
        <dbReference type="ARBA" id="ARBA00023043"/>
    </source>
</evidence>
<evidence type="ECO:0000256" key="1">
    <source>
        <dbReference type="ARBA" id="ARBA00022737"/>
    </source>
</evidence>